<proteinExistence type="predicted"/>
<evidence type="ECO:0000313" key="2">
    <source>
        <dbReference type="Proteomes" id="UP000249661"/>
    </source>
</evidence>
<dbReference type="Proteomes" id="UP000249661">
    <property type="component" value="Unassembled WGS sequence"/>
</dbReference>
<keyword evidence="2" id="KW-1185">Reference proteome</keyword>
<sequence length="539" mass="58087">MAQATWQEKAAHKRSQAQQSIPSQWLLPASFLAPPEGSPPTVLDIPQRCGLLSPREIEITETVDATALLEKLASREYSAVEVTTAFCKRAAIAQQLTSCLTEMFFDTALRRAQELDEHLAATGKTVGPLHGLPISVKESYSIAGVPTTMGFVSCLDRPPQEKNSVVVDILLAAGAVFYVKTNIPQTMMTLDTHNNIFGRTLNPHNLNLTAGGSTGGEGALLALRGSLLGIGTDIAGSIRVPALCCGLTGFKPSVNRVPYGGQSSAARPGMTSNGILPSAGPLCHTVRDAALLLKVAINSRPADLDDNALDVPWRGVTPRSSTLRIGVLPEDPLYPLHPPMQRALQRAIDKLEAAGHTMVDISTQMPSISEAKDIAFRLFNMDPDRTPLTHVTRGDEPFIPSLRSTFDVDGSGPAPRLRELYELNVAKAGLLTRMRRVFVDNQLDVLVGPAYQSCAVPHDTIGVASYTVFCNLFNYPACVIPYSSAASAEDATFVRDVSYTPEYKPQEVEGAPCHIQLIGRPMRDEELIQCASAVEALLR</sequence>
<gene>
    <name evidence="1" type="ORF">BO66DRAFT_355740</name>
</gene>
<reference evidence="1" key="1">
    <citation type="submission" date="2018-02" db="EMBL/GenBank/DDBJ databases">
        <title>The genomes of Aspergillus section Nigri reveals drivers in fungal speciation.</title>
        <authorList>
            <consortium name="DOE Joint Genome Institute"/>
            <person name="Vesth T.C."/>
            <person name="Nybo J."/>
            <person name="Theobald S."/>
            <person name="Brandl J."/>
            <person name="Frisvad J.C."/>
            <person name="Nielsen K.F."/>
            <person name="Lyhne E.K."/>
            <person name="Kogle M.E."/>
            <person name="Kuo A."/>
            <person name="Riley R."/>
            <person name="Clum A."/>
            <person name="Nolan M."/>
            <person name="Lipzen A."/>
            <person name="Salamov A."/>
            <person name="Henrissat B."/>
            <person name="Wiebenga A."/>
            <person name="De vries R.P."/>
            <person name="Grigoriev I.V."/>
            <person name="Mortensen U.H."/>
            <person name="Andersen M.R."/>
            <person name="Baker S.E."/>
        </authorList>
    </citation>
    <scope>NUCLEOTIDE SEQUENCE</scope>
    <source>
        <strain evidence="1">CBS 121060</strain>
    </source>
</reference>
<accession>A0ACD1H0K3</accession>
<dbReference type="EMBL" id="KZ824977">
    <property type="protein sequence ID" value="RAH67117.1"/>
    <property type="molecule type" value="Genomic_DNA"/>
</dbReference>
<protein>
    <submittedName>
        <fullName evidence="1">Amidase</fullName>
    </submittedName>
</protein>
<organism evidence="1 2">
    <name type="scientific">Aspergillus aculeatinus CBS 121060</name>
    <dbReference type="NCBI Taxonomy" id="1448322"/>
    <lineage>
        <taxon>Eukaryota</taxon>
        <taxon>Fungi</taxon>
        <taxon>Dikarya</taxon>
        <taxon>Ascomycota</taxon>
        <taxon>Pezizomycotina</taxon>
        <taxon>Eurotiomycetes</taxon>
        <taxon>Eurotiomycetidae</taxon>
        <taxon>Eurotiales</taxon>
        <taxon>Aspergillaceae</taxon>
        <taxon>Aspergillus</taxon>
        <taxon>Aspergillus subgen. Circumdati</taxon>
    </lineage>
</organism>
<name>A0ACD1H0K3_9EURO</name>
<evidence type="ECO:0000313" key="1">
    <source>
        <dbReference type="EMBL" id="RAH67117.1"/>
    </source>
</evidence>